<protein>
    <submittedName>
        <fullName evidence="1">Methyltransferase-domain-containing protein</fullName>
    </submittedName>
</protein>
<name>A0ACB8AKV1_9AGAM</name>
<evidence type="ECO:0000313" key="2">
    <source>
        <dbReference type="Proteomes" id="UP000790377"/>
    </source>
</evidence>
<proteinExistence type="predicted"/>
<dbReference type="Proteomes" id="UP000790377">
    <property type="component" value="Unassembled WGS sequence"/>
</dbReference>
<dbReference type="EMBL" id="MU267623">
    <property type="protein sequence ID" value="KAH7913820.1"/>
    <property type="molecule type" value="Genomic_DNA"/>
</dbReference>
<evidence type="ECO:0000313" key="1">
    <source>
        <dbReference type="EMBL" id="KAH7913820.1"/>
    </source>
</evidence>
<organism evidence="1 2">
    <name type="scientific">Hygrophoropsis aurantiaca</name>
    <dbReference type="NCBI Taxonomy" id="72124"/>
    <lineage>
        <taxon>Eukaryota</taxon>
        <taxon>Fungi</taxon>
        <taxon>Dikarya</taxon>
        <taxon>Basidiomycota</taxon>
        <taxon>Agaricomycotina</taxon>
        <taxon>Agaricomycetes</taxon>
        <taxon>Agaricomycetidae</taxon>
        <taxon>Boletales</taxon>
        <taxon>Coniophorineae</taxon>
        <taxon>Hygrophoropsidaceae</taxon>
        <taxon>Hygrophoropsis</taxon>
    </lineage>
</organism>
<sequence length="327" mass="36723">MIKGLAGLALNSEAVSDADEEIFIVYTHLQQASTDLVGSDGFRGLGQVDSRKDTLLIQFELKPPAVQSDPQPERSKATKRKTKTKTKTLFNASTKTIEVDLFQDKTALRSRKGDTGSVLWRASIEFAQIVLQQHFFQPENPLFDKAALANYRVLELGAGTGLLSIVFSPLVRSYTVSDISDLLPLIRKNIVLNFPHGKNKTSSMASNISVEELDWLTLFSLPSPARMRYCPCPFDAPTEPWDLVLLVDCIYHPSLLPALVETIDVAATQSKSWVLVAVELRQEDVVREFLDLWLKKGQWTLWRLEGVLSLHYGIWMGQKGYERQSDL</sequence>
<accession>A0ACB8AKV1</accession>
<comment type="caution">
    <text evidence="1">The sequence shown here is derived from an EMBL/GenBank/DDBJ whole genome shotgun (WGS) entry which is preliminary data.</text>
</comment>
<gene>
    <name evidence="1" type="ORF">BJ138DRAFT_536037</name>
</gene>
<reference evidence="1" key="1">
    <citation type="journal article" date="2021" name="New Phytol.">
        <title>Evolutionary innovations through gain and loss of genes in the ectomycorrhizal Boletales.</title>
        <authorList>
            <person name="Wu G."/>
            <person name="Miyauchi S."/>
            <person name="Morin E."/>
            <person name="Kuo A."/>
            <person name="Drula E."/>
            <person name="Varga T."/>
            <person name="Kohler A."/>
            <person name="Feng B."/>
            <person name="Cao Y."/>
            <person name="Lipzen A."/>
            <person name="Daum C."/>
            <person name="Hundley H."/>
            <person name="Pangilinan J."/>
            <person name="Johnson J."/>
            <person name="Barry K."/>
            <person name="LaButti K."/>
            <person name="Ng V."/>
            <person name="Ahrendt S."/>
            <person name="Min B."/>
            <person name="Choi I.G."/>
            <person name="Park H."/>
            <person name="Plett J.M."/>
            <person name="Magnuson J."/>
            <person name="Spatafora J.W."/>
            <person name="Nagy L.G."/>
            <person name="Henrissat B."/>
            <person name="Grigoriev I.V."/>
            <person name="Yang Z.L."/>
            <person name="Xu J."/>
            <person name="Martin F.M."/>
        </authorList>
    </citation>
    <scope>NUCLEOTIDE SEQUENCE</scope>
    <source>
        <strain evidence="1">ATCC 28755</strain>
    </source>
</reference>
<keyword evidence="2" id="KW-1185">Reference proteome</keyword>
<keyword evidence="1" id="KW-0489">Methyltransferase</keyword>
<keyword evidence="1" id="KW-0808">Transferase</keyword>